<name>A0A432WH95_9GAMM</name>
<dbReference type="GO" id="GO:0008757">
    <property type="term" value="F:S-adenosylmethionine-dependent methyltransferase activity"/>
    <property type="evidence" value="ECO:0007669"/>
    <property type="project" value="InterPro"/>
</dbReference>
<protein>
    <submittedName>
        <fullName evidence="2">SAM-dependent methyltransferase</fullName>
    </submittedName>
</protein>
<dbReference type="Pfam" id="PF08241">
    <property type="entry name" value="Methyltransf_11"/>
    <property type="match status" value="1"/>
</dbReference>
<dbReference type="SUPFAM" id="SSF53335">
    <property type="entry name" value="S-adenosyl-L-methionine-dependent methyltransferases"/>
    <property type="match status" value="1"/>
</dbReference>
<dbReference type="GO" id="GO:0032259">
    <property type="term" value="P:methylation"/>
    <property type="evidence" value="ECO:0007669"/>
    <property type="project" value="UniProtKB-KW"/>
</dbReference>
<accession>A0A432WH95</accession>
<dbReference type="AlphaFoldDB" id="A0A432WH95"/>
<feature type="domain" description="Methyltransferase type 11" evidence="1">
    <location>
        <begin position="76"/>
        <end position="125"/>
    </location>
</feature>
<evidence type="ECO:0000313" key="3">
    <source>
        <dbReference type="Proteomes" id="UP000287823"/>
    </source>
</evidence>
<dbReference type="Proteomes" id="UP000287823">
    <property type="component" value="Unassembled WGS sequence"/>
</dbReference>
<keyword evidence="2" id="KW-0808">Transferase</keyword>
<dbReference type="CDD" id="cd02440">
    <property type="entry name" value="AdoMet_MTases"/>
    <property type="match status" value="1"/>
</dbReference>
<organism evidence="2 3">
    <name type="scientific">Aliidiomarina soli</name>
    <dbReference type="NCBI Taxonomy" id="1928574"/>
    <lineage>
        <taxon>Bacteria</taxon>
        <taxon>Pseudomonadati</taxon>
        <taxon>Pseudomonadota</taxon>
        <taxon>Gammaproteobacteria</taxon>
        <taxon>Alteromonadales</taxon>
        <taxon>Idiomarinaceae</taxon>
        <taxon>Aliidiomarina</taxon>
    </lineage>
</organism>
<comment type="caution">
    <text evidence="2">The sequence shown here is derived from an EMBL/GenBank/DDBJ whole genome shotgun (WGS) entry which is preliminary data.</text>
</comment>
<evidence type="ECO:0000259" key="1">
    <source>
        <dbReference type="Pfam" id="PF08241"/>
    </source>
</evidence>
<dbReference type="RefSeq" id="WP_126798850.1">
    <property type="nucleotide sequence ID" value="NZ_PIPO01000003.1"/>
</dbReference>
<dbReference type="InterPro" id="IPR013216">
    <property type="entry name" value="Methyltransf_11"/>
</dbReference>
<dbReference type="InterPro" id="IPR029063">
    <property type="entry name" value="SAM-dependent_MTases_sf"/>
</dbReference>
<sequence length="245" mass="27368">MLIKPALVARSKRQPLAWRDLAHGSYLCQAERNALAPYWATIAGDYALQLGRLSEAISKGCRAREKVPVHPGDDARVRAQLNALPFARRSVDVVIMAHVLEYADDPHQLLREADRSLAFDGYLILTLYNPLALATLTGLFPGSAGKPPWSGRYFSKARIEDWLGLLNYEVLASGYAGSRALWLSRSDASHESENRLCNYVPWLRSCYYLIARKRVFPLTPSPGFLQFARQVTTPKAVPSPTSRNI</sequence>
<reference evidence="2 3" key="1">
    <citation type="journal article" date="2011" name="Front. Microbiol.">
        <title>Genomic signatures of strain selection and enhancement in Bacillus atrophaeus var. globigii, a historical biowarfare simulant.</title>
        <authorList>
            <person name="Gibbons H.S."/>
            <person name="Broomall S.M."/>
            <person name="McNew L.A."/>
            <person name="Daligault H."/>
            <person name="Chapman C."/>
            <person name="Bruce D."/>
            <person name="Karavis M."/>
            <person name="Krepps M."/>
            <person name="McGregor P.A."/>
            <person name="Hong C."/>
            <person name="Park K.H."/>
            <person name="Akmal A."/>
            <person name="Feldman A."/>
            <person name="Lin J.S."/>
            <person name="Chang W.E."/>
            <person name="Higgs B.W."/>
            <person name="Demirev P."/>
            <person name="Lindquist J."/>
            <person name="Liem A."/>
            <person name="Fochler E."/>
            <person name="Read T.D."/>
            <person name="Tapia R."/>
            <person name="Johnson S."/>
            <person name="Bishop-Lilly K.A."/>
            <person name="Detter C."/>
            <person name="Han C."/>
            <person name="Sozhamannan S."/>
            <person name="Rosenzweig C.N."/>
            <person name="Skowronski E.W."/>
        </authorList>
    </citation>
    <scope>NUCLEOTIDE SEQUENCE [LARGE SCALE GENOMIC DNA]</scope>
    <source>
        <strain evidence="2 3">Y4G10-17</strain>
    </source>
</reference>
<dbReference type="Gene3D" id="3.40.50.150">
    <property type="entry name" value="Vaccinia Virus protein VP39"/>
    <property type="match status" value="1"/>
</dbReference>
<gene>
    <name evidence="2" type="ORF">CWE14_07805</name>
</gene>
<evidence type="ECO:0000313" key="2">
    <source>
        <dbReference type="EMBL" id="RUO33125.1"/>
    </source>
</evidence>
<dbReference type="EMBL" id="PIPO01000003">
    <property type="protein sequence ID" value="RUO33125.1"/>
    <property type="molecule type" value="Genomic_DNA"/>
</dbReference>
<keyword evidence="2" id="KW-0489">Methyltransferase</keyword>
<keyword evidence="3" id="KW-1185">Reference proteome</keyword>
<proteinExistence type="predicted"/>